<dbReference type="Gene3D" id="3.40.50.300">
    <property type="entry name" value="P-loop containing nucleotide triphosphate hydrolases"/>
    <property type="match status" value="2"/>
</dbReference>
<evidence type="ECO:0000256" key="1">
    <source>
        <dbReference type="ARBA" id="ARBA00006930"/>
    </source>
</evidence>
<dbReference type="EMBL" id="AMRA01000160">
    <property type="protein sequence ID" value="EKF21078.1"/>
    <property type="molecule type" value="Genomic_DNA"/>
</dbReference>
<dbReference type="Proteomes" id="UP000006265">
    <property type="component" value="Unassembled WGS sequence"/>
</dbReference>
<protein>
    <recommendedName>
        <fullName evidence="3">Nuclease SbcCD subunit C</fullName>
    </recommendedName>
</protein>
<dbReference type="AlphaFoldDB" id="K5B6Z9"/>
<proteinExistence type="inferred from homology"/>
<dbReference type="eggNOG" id="COG1196">
    <property type="taxonomic scope" value="Bacteria"/>
</dbReference>
<evidence type="ECO:0000313" key="7">
    <source>
        <dbReference type="Proteomes" id="UP000006265"/>
    </source>
</evidence>
<evidence type="ECO:0000256" key="2">
    <source>
        <dbReference type="ARBA" id="ARBA00011322"/>
    </source>
</evidence>
<keyword evidence="4" id="KW-0175">Coiled coil</keyword>
<accession>K5B6Z9</accession>
<evidence type="ECO:0000313" key="6">
    <source>
        <dbReference type="EMBL" id="EKF21078.1"/>
    </source>
</evidence>
<dbReference type="SUPFAM" id="SSF52540">
    <property type="entry name" value="P-loop containing nucleoside triphosphate hydrolases"/>
    <property type="match status" value="1"/>
</dbReference>
<reference evidence="6 7" key="1">
    <citation type="journal article" date="2012" name="J. Bacteriol.">
        <title>Genome sequence of Mycobacterium hassiacum DSM 44199, a rare source of heat-stable mycobacterial proteins.</title>
        <authorList>
            <person name="Tiago I."/>
            <person name="Maranha A."/>
            <person name="Mendes V."/>
            <person name="Alarico S."/>
            <person name="Moynihan P.J."/>
            <person name="Clarke A.J."/>
            <person name="Macedo-Ribeiro S."/>
            <person name="Pereira P.J."/>
            <person name="Empadinhas N."/>
        </authorList>
    </citation>
    <scope>NUCLEOTIDE SEQUENCE [LARGE SCALE GENOMIC DNA]</scope>
    <source>
        <strain evidence="7">DSM 44199 / CIP 105218 / JCM 12690 / 3849</strain>
    </source>
</reference>
<name>K5B6Z9_MYCHD</name>
<feature type="domain" description="RecF/RecN/SMC N-terminal" evidence="5">
    <location>
        <begin position="64"/>
        <end position="655"/>
    </location>
</feature>
<dbReference type="STRING" id="1122247.GCA_000379865_03214"/>
<dbReference type="InterPro" id="IPR027417">
    <property type="entry name" value="P-loop_NTPase"/>
</dbReference>
<keyword evidence="7" id="KW-1185">Reference proteome</keyword>
<comment type="subunit">
    <text evidence="2">Heterodimer of SbcC and SbcD.</text>
</comment>
<feature type="coiled-coil region" evidence="4">
    <location>
        <begin position="226"/>
        <end position="267"/>
    </location>
</feature>
<dbReference type="PANTHER" id="PTHR32114">
    <property type="entry name" value="ABC TRANSPORTER ABCH.3"/>
    <property type="match status" value="1"/>
</dbReference>
<dbReference type="PANTHER" id="PTHR32114:SF2">
    <property type="entry name" value="ABC TRANSPORTER ABCH.3"/>
    <property type="match status" value="1"/>
</dbReference>
<gene>
    <name evidence="6" type="ORF">C731_4935</name>
</gene>
<evidence type="ECO:0000256" key="3">
    <source>
        <dbReference type="ARBA" id="ARBA00013368"/>
    </source>
</evidence>
<comment type="similarity">
    <text evidence="1">Belongs to the SMC family. SbcC subfamily.</text>
</comment>
<organism evidence="6 7">
    <name type="scientific">Mycolicibacterium hassiacum (strain DSM 44199 / CIP 105218 / JCM 12690 / 3849)</name>
    <name type="common">Mycobacterium hassiacum</name>
    <dbReference type="NCBI Taxonomy" id="1122247"/>
    <lineage>
        <taxon>Bacteria</taxon>
        <taxon>Bacillati</taxon>
        <taxon>Actinomycetota</taxon>
        <taxon>Actinomycetes</taxon>
        <taxon>Mycobacteriales</taxon>
        <taxon>Mycobacteriaceae</taxon>
        <taxon>Mycolicibacterium</taxon>
    </lineage>
</organism>
<comment type="caution">
    <text evidence="6">The sequence shown here is derived from an EMBL/GenBank/DDBJ whole genome shotgun (WGS) entry which is preliminary data.</text>
</comment>
<evidence type="ECO:0000259" key="5">
    <source>
        <dbReference type="Pfam" id="PF02463"/>
    </source>
</evidence>
<dbReference type="RefSeq" id="WP_005632839.1">
    <property type="nucleotide sequence ID" value="NZ_AMRA01000160.1"/>
</dbReference>
<dbReference type="PATRIC" id="fig|1122247.3.peg.4731"/>
<sequence length="812" mass="88579">MSSAVNPDGAAAEPTEQSVHEVMLEMLEADEKVDEAIKDAVLTALAEVSDQPDSQGEEQPKPTYLSSVSVAGFRGIGREARLDLYPAPGLTVVSGRNGSGKSSFAEALEFALTGTSYRWREKKAKIWQETWRNLHHGDPCAIRVEFTTEGSEPFTIGVDWEPDAELADQQSWTQSRSAKRIKGTGHLGWARALELWRPVLSYDELGRLFDEGPSALYDALARLLGLEALEEAEQRLTADLNTTREIRKHANEERDRLLAVLDKCDDERANRAAELLRPKRGRKPTNLDDVLALATGADDPELRVIPALRALTELDVPTLDEITTATAELRAAAQAVIAASSGVAESAEQRVTLLQTALRYHEHNGDGACPVCGEGTLDAAWAERARRTVSSTEAALGEYRSATAQLKQARAAAADLVVRCRPADEVAGVELPALQTYNLAVANARQTPDGDADLAVHLEAALTEVAAAADALCEQARAALAAREGEWAPVAAQLGAWVGLEQRAREADPTIKTLEAAKRWLSAHGSDIRNRRLRPIAEQARRIWSGLRQESNVDLGDIILTGSGNRRRVELRGFVDGEPTEALPVMSQGELHALALALFLPRATAADSPFRFVVLDDPIQAMDPAKIDGFVQVLSEIAQTRQVVVFSHDDRLASVIRETGVDARLIEVVRESESKVTVRGNVNPALRTVSDIFALIKDDRLPADVRARVLPGLFRTALEAAARQAYYTKQAVAGQARAESEKAWTSAKKTRPRLALAVHGDPSADLTGWLKANPERDRTLRRCNAVHNDALSIGLPEVRELERTIREVLELR</sequence>
<dbReference type="OrthoDB" id="5089113at2"/>
<dbReference type="Pfam" id="PF02463">
    <property type="entry name" value="SMC_N"/>
    <property type="match status" value="1"/>
</dbReference>
<dbReference type="InterPro" id="IPR003395">
    <property type="entry name" value="RecF/RecN/SMC_N"/>
</dbReference>
<evidence type="ECO:0000256" key="4">
    <source>
        <dbReference type="SAM" id="Coils"/>
    </source>
</evidence>